<evidence type="ECO:0000256" key="1">
    <source>
        <dbReference type="SAM" id="Phobius"/>
    </source>
</evidence>
<keyword evidence="4" id="KW-1185">Reference proteome</keyword>
<dbReference type="Pfam" id="PF02470">
    <property type="entry name" value="MlaD"/>
    <property type="match status" value="1"/>
</dbReference>
<dbReference type="Proteomes" id="UP000245523">
    <property type="component" value="Unassembled WGS sequence"/>
</dbReference>
<evidence type="ECO:0000313" key="4">
    <source>
        <dbReference type="Proteomes" id="UP000245523"/>
    </source>
</evidence>
<name>A0ABX5LKS4_9BACT</name>
<dbReference type="EMBL" id="QGHD01000020">
    <property type="protein sequence ID" value="PWK94766.1"/>
    <property type="molecule type" value="Genomic_DNA"/>
</dbReference>
<keyword evidence="1" id="KW-0472">Membrane</keyword>
<evidence type="ECO:0000259" key="2">
    <source>
        <dbReference type="Pfam" id="PF02470"/>
    </source>
</evidence>
<dbReference type="InterPro" id="IPR003399">
    <property type="entry name" value="Mce/MlaD"/>
</dbReference>
<keyword evidence="1" id="KW-1133">Transmembrane helix</keyword>
<proteinExistence type="predicted"/>
<dbReference type="PANTHER" id="PTHR33371">
    <property type="entry name" value="INTERMEMBRANE PHOSPHOLIPID TRANSPORT SYSTEM BINDING PROTEIN MLAD-RELATED"/>
    <property type="match status" value="1"/>
</dbReference>
<feature type="domain" description="Mce/MlaD" evidence="2">
    <location>
        <begin position="47"/>
        <end position="124"/>
    </location>
</feature>
<gene>
    <name evidence="3" type="ORF">B0H50_1207</name>
</gene>
<feature type="transmembrane region" description="Helical" evidence="1">
    <location>
        <begin position="12"/>
        <end position="35"/>
    </location>
</feature>
<sequence length="321" mass="35860">MLKPVRKINWMDLSGLLVGVFLTFTLMVFLFVLYARLTSVGVIGVEEYKLYSYFDKAQGLHPGTEVQINGVRVGHVSDLKIDASGKVRMEFTLKREFQPWITDRAMIFAIRDQNVISERVINIDVSKGEGRILDDGDMIVAGKAQDIETVLETLNEVLERVTVLIDAADTLVALTMDTNTTIGALLGSKLVYEKLNTQLDRLDHFSYEGVKLLDVLSGEVPRILYRTDTLTQKLFTMTDALEGTPQKVNNLFNSIDDVFGRLNGTVDSLGRMVGGVNDLVTRGEETLHSADNLIEGASNMWIIRRSIPKRDSVPFVAEDAW</sequence>
<dbReference type="PANTHER" id="PTHR33371:SF4">
    <property type="entry name" value="INTERMEMBRANE PHOSPHOLIPID TRANSPORT SYSTEM BINDING PROTEIN MLAD"/>
    <property type="match status" value="1"/>
</dbReference>
<keyword evidence="1" id="KW-0812">Transmembrane</keyword>
<evidence type="ECO:0000313" key="3">
    <source>
        <dbReference type="EMBL" id="PWK94766.1"/>
    </source>
</evidence>
<protein>
    <submittedName>
        <fullName evidence="3">Phospholipid/cholesterol/gamma-HCH transport system substrate-binding protein</fullName>
    </submittedName>
</protein>
<accession>A0ABX5LKS4</accession>
<reference evidence="3 4" key="1">
    <citation type="submission" date="2018-05" db="EMBL/GenBank/DDBJ databases">
        <title>Animal gut microbial communities from fecal samples from Wisconsin, USA.</title>
        <authorList>
            <person name="Neumann A."/>
        </authorList>
    </citation>
    <scope>NUCLEOTIDE SEQUENCE [LARGE SCALE GENOMIC DNA]</scope>
    <source>
        <strain evidence="3 4">UWS4</strain>
    </source>
</reference>
<organism evidence="3 4">
    <name type="scientific">Hallerella porci</name>
    <dbReference type="NCBI Taxonomy" id="1945871"/>
    <lineage>
        <taxon>Bacteria</taxon>
        <taxon>Pseudomonadati</taxon>
        <taxon>Fibrobacterota</taxon>
        <taxon>Fibrobacteria</taxon>
        <taxon>Fibrobacterales</taxon>
        <taxon>Fibrobacteraceae</taxon>
        <taxon>Hallerella</taxon>
    </lineage>
</organism>
<dbReference type="InterPro" id="IPR052336">
    <property type="entry name" value="MlaD_Phospholipid_Transporter"/>
</dbReference>
<comment type="caution">
    <text evidence="3">The sequence shown here is derived from an EMBL/GenBank/DDBJ whole genome shotgun (WGS) entry which is preliminary data.</text>
</comment>